<evidence type="ECO:0008006" key="3">
    <source>
        <dbReference type="Google" id="ProtNLM"/>
    </source>
</evidence>
<protein>
    <recommendedName>
        <fullName evidence="3">Restriction endonuclease</fullName>
    </recommendedName>
</protein>
<dbReference type="InterPro" id="IPR019292">
    <property type="entry name" value="McrC"/>
</dbReference>
<sequence>MREILECEEFQELAIRVSALLDDGELRLDERINSKGYLSAALKSGQIVLRATRFVGTIPLTDDLAIRIKPRTSISNLSYMLVRSGIIPAAISGFSRGYLPRFVSTENSEKIYGRSLIDGANLVAKRGFFKEYIRPANPSPWRGRLKASETIQRHVAKGLRYRHEFDHTTLSPATVENIALKAAIFRVKAWFQRYQPRDPIVAEAKSLLHDLWSVPTWEGRDASLLSKLARKIPTLSPLLSHYRDPLWTSLLILQSALPEVALDGFVKLDSLIVDVSATFESFIRRELIDKLQSRGYVIGDGNRSPAPFFQDNQIYSVHPDIIIRKSGTVVGILDVKYKPEPKEQDRYEVLSFMDATNVVVGGFVCPTDRSDTSRYLGETASGKRMFSLRYDLAAEHPGKEAERLAQNVERMLNGERVFL</sequence>
<accession>A0A6S7DG58</accession>
<dbReference type="AlphaFoldDB" id="A0A6S7DG58"/>
<dbReference type="Pfam" id="PF10117">
    <property type="entry name" value="McrBC"/>
    <property type="match status" value="1"/>
</dbReference>
<proteinExistence type="predicted"/>
<organism evidence="1 2">
    <name type="scientific">Achromobacter pulmonis</name>
    <dbReference type="NCBI Taxonomy" id="1389932"/>
    <lineage>
        <taxon>Bacteria</taxon>
        <taxon>Pseudomonadati</taxon>
        <taxon>Pseudomonadota</taxon>
        <taxon>Betaproteobacteria</taxon>
        <taxon>Burkholderiales</taxon>
        <taxon>Alcaligenaceae</taxon>
        <taxon>Achromobacter</taxon>
    </lineage>
</organism>
<evidence type="ECO:0000313" key="1">
    <source>
        <dbReference type="EMBL" id="CAB3882480.1"/>
    </source>
</evidence>
<dbReference type="Proteomes" id="UP000494203">
    <property type="component" value="Unassembled WGS sequence"/>
</dbReference>
<evidence type="ECO:0000313" key="2">
    <source>
        <dbReference type="Proteomes" id="UP000494203"/>
    </source>
</evidence>
<dbReference type="EMBL" id="CADIKZ010000009">
    <property type="protein sequence ID" value="CAB3882480.1"/>
    <property type="molecule type" value="Genomic_DNA"/>
</dbReference>
<gene>
    <name evidence="1" type="ORF">LMG26788_03357</name>
</gene>
<reference evidence="1 2" key="1">
    <citation type="submission" date="2020-04" db="EMBL/GenBank/DDBJ databases">
        <authorList>
            <person name="De Canck E."/>
        </authorList>
    </citation>
    <scope>NUCLEOTIDE SEQUENCE [LARGE SCALE GENOMIC DNA]</scope>
    <source>
        <strain evidence="1 2">LMG 26788</strain>
    </source>
</reference>
<name>A0A6S7DG58_9BURK</name>
<dbReference type="RefSeq" id="WP_175141217.1">
    <property type="nucleotide sequence ID" value="NZ_CADIKZ010000009.1"/>
</dbReference>
<keyword evidence="2" id="KW-1185">Reference proteome</keyword>